<sequence length="299" mass="33136">MTTMSENSEPVRQEPNEPFVEHEREQQQPPPEAEQQVEEQNAPEIEAPRRSTRARKTAISTDYKVYNTETAHMKGDPTSYEEAMRNPDSSKWVEAMEDEMRSMSANHIWDLENIPKGAKSVGCKWVYKIKYDSNGNVEKYKARLVAKGFTQREGIDYNETFSPVSCCRSCYNRLPALSALLQLPVASATQGGRSCYKRPPALSALLQLVIASATKGGRQRSLLRTTAAGAAAASSPPTTAVVQFEATPMMQRLAAEAAKADCRCCKGKQMFLRASPSTTVEAPATCGRGDSRRRFLPFE</sequence>
<protein>
    <recommendedName>
        <fullName evidence="2">Reverse transcriptase Ty1/copia-type domain-containing protein</fullName>
    </recommendedName>
</protein>
<dbReference type="Pfam" id="PF07727">
    <property type="entry name" value="RVT_2"/>
    <property type="match status" value="1"/>
</dbReference>
<evidence type="ECO:0000259" key="2">
    <source>
        <dbReference type="Pfam" id="PF07727"/>
    </source>
</evidence>
<proteinExistence type="predicted"/>
<accession>A0AAD8WE37</accession>
<evidence type="ECO:0000313" key="4">
    <source>
        <dbReference type="Proteomes" id="UP001231189"/>
    </source>
</evidence>
<feature type="domain" description="Reverse transcriptase Ty1/copia-type" evidence="2">
    <location>
        <begin position="106"/>
        <end position="169"/>
    </location>
</feature>
<dbReference type="Proteomes" id="UP001231189">
    <property type="component" value="Unassembled WGS sequence"/>
</dbReference>
<organism evidence="3 4">
    <name type="scientific">Lolium multiflorum</name>
    <name type="common">Italian ryegrass</name>
    <name type="synonym">Lolium perenne subsp. multiflorum</name>
    <dbReference type="NCBI Taxonomy" id="4521"/>
    <lineage>
        <taxon>Eukaryota</taxon>
        <taxon>Viridiplantae</taxon>
        <taxon>Streptophyta</taxon>
        <taxon>Embryophyta</taxon>
        <taxon>Tracheophyta</taxon>
        <taxon>Spermatophyta</taxon>
        <taxon>Magnoliopsida</taxon>
        <taxon>Liliopsida</taxon>
        <taxon>Poales</taxon>
        <taxon>Poaceae</taxon>
        <taxon>BOP clade</taxon>
        <taxon>Pooideae</taxon>
        <taxon>Poodae</taxon>
        <taxon>Poeae</taxon>
        <taxon>Poeae Chloroplast Group 2 (Poeae type)</taxon>
        <taxon>Loliodinae</taxon>
        <taxon>Loliinae</taxon>
        <taxon>Lolium</taxon>
    </lineage>
</organism>
<gene>
    <name evidence="3" type="ORF">QYE76_068584</name>
</gene>
<reference evidence="3" key="1">
    <citation type="submission" date="2023-07" db="EMBL/GenBank/DDBJ databases">
        <title>A chromosome-level genome assembly of Lolium multiflorum.</title>
        <authorList>
            <person name="Chen Y."/>
            <person name="Copetti D."/>
            <person name="Kolliker R."/>
            <person name="Studer B."/>
        </authorList>
    </citation>
    <scope>NUCLEOTIDE SEQUENCE</scope>
    <source>
        <strain evidence="3">02402/16</strain>
        <tissue evidence="3">Leaf</tissue>
    </source>
</reference>
<feature type="region of interest" description="Disordered" evidence="1">
    <location>
        <begin position="1"/>
        <end position="61"/>
    </location>
</feature>
<evidence type="ECO:0000313" key="3">
    <source>
        <dbReference type="EMBL" id="KAK1650779.1"/>
    </source>
</evidence>
<dbReference type="EMBL" id="JAUUTY010000004">
    <property type="protein sequence ID" value="KAK1650779.1"/>
    <property type="molecule type" value="Genomic_DNA"/>
</dbReference>
<dbReference type="AlphaFoldDB" id="A0AAD8WE37"/>
<keyword evidence="4" id="KW-1185">Reference proteome</keyword>
<name>A0AAD8WE37_LOLMU</name>
<comment type="caution">
    <text evidence="3">The sequence shown here is derived from an EMBL/GenBank/DDBJ whole genome shotgun (WGS) entry which is preliminary data.</text>
</comment>
<dbReference type="InterPro" id="IPR013103">
    <property type="entry name" value="RVT_2"/>
</dbReference>
<feature type="compositionally biased region" description="Basic and acidic residues" evidence="1">
    <location>
        <begin position="9"/>
        <end position="26"/>
    </location>
</feature>
<evidence type="ECO:0000256" key="1">
    <source>
        <dbReference type="SAM" id="MobiDB-lite"/>
    </source>
</evidence>